<dbReference type="AlphaFoldDB" id="X1JBC2"/>
<proteinExistence type="predicted"/>
<feature type="non-terminal residue" evidence="1">
    <location>
        <position position="1"/>
    </location>
</feature>
<gene>
    <name evidence="1" type="ORF">S03H2_70167</name>
</gene>
<sequence length="126" mass="14207">EEYGGADDFAPLDFFHPIDEFMEPNTWIRSDTLYPETVAPLVGKGVEILKDDINNKTIHQAMSQLSYSFADKVTSAIVHQIDKLMVHEMAFCHIPMIVTTANLLRLNTNLRISDVQDANELNEIAS</sequence>
<name>X1JBC2_9ZZZZ</name>
<dbReference type="EMBL" id="BARU01046547">
    <property type="protein sequence ID" value="GAH91287.1"/>
    <property type="molecule type" value="Genomic_DNA"/>
</dbReference>
<protein>
    <submittedName>
        <fullName evidence="1">Uncharacterized protein</fullName>
    </submittedName>
</protein>
<organism evidence="1">
    <name type="scientific">marine sediment metagenome</name>
    <dbReference type="NCBI Taxonomy" id="412755"/>
    <lineage>
        <taxon>unclassified sequences</taxon>
        <taxon>metagenomes</taxon>
        <taxon>ecological metagenomes</taxon>
    </lineage>
</organism>
<evidence type="ECO:0000313" key="1">
    <source>
        <dbReference type="EMBL" id="GAH91287.1"/>
    </source>
</evidence>
<reference evidence="1" key="1">
    <citation type="journal article" date="2014" name="Front. Microbiol.">
        <title>High frequency of phylogenetically diverse reductive dehalogenase-homologous genes in deep subseafloor sedimentary metagenomes.</title>
        <authorList>
            <person name="Kawai M."/>
            <person name="Futagami T."/>
            <person name="Toyoda A."/>
            <person name="Takaki Y."/>
            <person name="Nishi S."/>
            <person name="Hori S."/>
            <person name="Arai W."/>
            <person name="Tsubouchi T."/>
            <person name="Morono Y."/>
            <person name="Uchiyama I."/>
            <person name="Ito T."/>
            <person name="Fujiyama A."/>
            <person name="Inagaki F."/>
            <person name="Takami H."/>
        </authorList>
    </citation>
    <scope>NUCLEOTIDE SEQUENCE</scope>
    <source>
        <strain evidence="1">Expedition CK06-06</strain>
    </source>
</reference>
<accession>X1JBC2</accession>
<comment type="caution">
    <text evidence="1">The sequence shown here is derived from an EMBL/GenBank/DDBJ whole genome shotgun (WGS) entry which is preliminary data.</text>
</comment>
<feature type="non-terminal residue" evidence="1">
    <location>
        <position position="126"/>
    </location>
</feature>